<accession>E0XU36</accession>
<name>E0XU36_9BACT</name>
<reference evidence="1" key="1">
    <citation type="journal article" date="2011" name="Environ. Microbiol.">
        <title>Time-series analyses of Monterey Bay coastal microbial picoplankton using a 'genome proxy' microarray.</title>
        <authorList>
            <person name="Rich V.I."/>
            <person name="Pham V.D."/>
            <person name="Eppley J."/>
            <person name="Shi Y."/>
            <person name="DeLong E.F."/>
        </authorList>
    </citation>
    <scope>NUCLEOTIDE SEQUENCE</scope>
</reference>
<evidence type="ECO:0000313" key="1">
    <source>
        <dbReference type="EMBL" id="ADI17927.1"/>
    </source>
</evidence>
<sequence>MLRRHLLRNSICVSLSSKLLFRREYNFNRKKLCLLNFPLFYLTSRSSIRFLLYRLH</sequence>
<protein>
    <submittedName>
        <fullName evidence="1">Uncharacterized protein</fullName>
    </submittedName>
</protein>
<dbReference type="AlphaFoldDB" id="E0XU36"/>
<organism evidence="1">
    <name type="scientific">uncultured Desulfobacterales bacterium HF0200_07G10</name>
    <dbReference type="NCBI Taxonomy" id="710741"/>
    <lineage>
        <taxon>Bacteria</taxon>
        <taxon>Pseudomonadati</taxon>
        <taxon>Thermodesulfobacteriota</taxon>
        <taxon>Desulfobacteria</taxon>
        <taxon>Desulfobacterales</taxon>
        <taxon>environmental samples</taxon>
    </lineage>
</organism>
<proteinExistence type="predicted"/>
<dbReference type="EMBL" id="GU474877">
    <property type="protein sequence ID" value="ADI17927.1"/>
    <property type="molecule type" value="Genomic_DNA"/>
</dbReference>